<evidence type="ECO:0000313" key="21">
    <source>
        <dbReference type="Proteomes" id="UP000182200"/>
    </source>
</evidence>
<evidence type="ECO:0000256" key="9">
    <source>
        <dbReference type="ARBA" id="ARBA00022833"/>
    </source>
</evidence>
<dbReference type="FunFam" id="3.40.50.620:FF:000063">
    <property type="entry name" value="Isoleucine--tRNA ligase"/>
    <property type="match status" value="1"/>
</dbReference>
<evidence type="ECO:0000256" key="1">
    <source>
        <dbReference type="ARBA" id="ARBA00001947"/>
    </source>
</evidence>
<comment type="function">
    <text evidence="13 15">Catalyzes the attachment of isoleucine to tRNA(Ile). As IleRS can inadvertently accommodate and process structurally similar amino acids such as valine, to avoid such errors it has two additional distinct tRNA(Ile)-dependent editing activities. One activity is designated as 'pretransfer' editing and involves the hydrolysis of activated Val-AMP. The other activity is designated 'posttransfer' editing and involves deacylation of mischarged Val-tRNA(Ile).</text>
</comment>
<evidence type="ECO:0000256" key="5">
    <source>
        <dbReference type="ARBA" id="ARBA00022490"/>
    </source>
</evidence>
<dbReference type="EMBL" id="CZVI01000001">
    <property type="protein sequence ID" value="CUS78393.1"/>
    <property type="molecule type" value="Genomic_DNA"/>
</dbReference>
<evidence type="ECO:0000313" key="18">
    <source>
        <dbReference type="EMBL" id="CUS78393.1"/>
    </source>
</evidence>
<accession>A0A0P1LBV5</accession>
<name>A0A0N7MPH0_9BACT</name>
<dbReference type="PRINTS" id="PR00984">
    <property type="entry name" value="TRNASYNTHILE"/>
</dbReference>
<accession>A0A0P1LL67</accession>
<dbReference type="EMBL" id="FAOP01000004">
    <property type="protein sequence ID" value="CUU04502.1"/>
    <property type="molecule type" value="Genomic_DNA"/>
</dbReference>
<dbReference type="GO" id="GO:0005524">
    <property type="term" value="F:ATP binding"/>
    <property type="evidence" value="ECO:0007669"/>
    <property type="project" value="UniProtKB-UniRule"/>
</dbReference>
<dbReference type="GO" id="GO:0000049">
    <property type="term" value="F:tRNA binding"/>
    <property type="evidence" value="ECO:0007669"/>
    <property type="project" value="InterPro"/>
</dbReference>
<dbReference type="InterPro" id="IPR009008">
    <property type="entry name" value="Val/Leu/Ile-tRNA-synth_edit"/>
</dbReference>
<dbReference type="InterPro" id="IPR013155">
    <property type="entry name" value="M/V/L/I-tRNA-synth_anticd-bd"/>
</dbReference>
<feature type="short sequence motif" description="'KMSKS' region" evidence="15">
    <location>
        <begin position="590"/>
        <end position="594"/>
    </location>
</feature>
<keyword evidence="9 15" id="KW-0862">Zinc</keyword>
<keyword evidence="5 15" id="KW-0963">Cytoplasm</keyword>
<dbReference type="InterPro" id="IPR002301">
    <property type="entry name" value="Ile-tRNA-ligase"/>
</dbReference>
<feature type="binding site" evidence="15">
    <location>
        <position position="593"/>
    </location>
    <ligand>
        <name>ATP</name>
        <dbReference type="ChEBI" id="CHEBI:30616"/>
    </ligand>
</feature>
<comment type="subcellular location">
    <subcellularLocation>
        <location evidence="2 15">Cytoplasm</location>
    </subcellularLocation>
</comment>
<dbReference type="SUPFAM" id="SSF47323">
    <property type="entry name" value="Anticodon-binding domain of a subclass of class I aminoacyl-tRNA synthetases"/>
    <property type="match status" value="1"/>
</dbReference>
<dbReference type="InterPro" id="IPR002300">
    <property type="entry name" value="aa-tRNA-synth_Ia"/>
</dbReference>
<evidence type="ECO:0000256" key="8">
    <source>
        <dbReference type="ARBA" id="ARBA00022741"/>
    </source>
</evidence>
<comment type="catalytic activity">
    <reaction evidence="14 15">
        <text>tRNA(Ile) + L-isoleucine + ATP = L-isoleucyl-tRNA(Ile) + AMP + diphosphate</text>
        <dbReference type="Rhea" id="RHEA:11060"/>
        <dbReference type="Rhea" id="RHEA-COMP:9666"/>
        <dbReference type="Rhea" id="RHEA-COMP:9695"/>
        <dbReference type="ChEBI" id="CHEBI:30616"/>
        <dbReference type="ChEBI" id="CHEBI:33019"/>
        <dbReference type="ChEBI" id="CHEBI:58045"/>
        <dbReference type="ChEBI" id="CHEBI:78442"/>
        <dbReference type="ChEBI" id="CHEBI:78528"/>
        <dbReference type="ChEBI" id="CHEBI:456215"/>
        <dbReference type="EC" id="6.1.1.5"/>
    </reaction>
</comment>
<keyword evidence="12 15" id="KW-0030">Aminoacyl-tRNA synthetase</keyword>
<keyword evidence="6 15" id="KW-0436">Ligase</keyword>
<evidence type="ECO:0000256" key="4">
    <source>
        <dbReference type="ARBA" id="ARBA00011245"/>
    </source>
</evidence>
<dbReference type="STRING" id="1633631.GCA_001442925_01038"/>
<dbReference type="FunFam" id="3.40.50.620:FF:000075">
    <property type="entry name" value="Isoleucine--tRNA ligase"/>
    <property type="match status" value="1"/>
</dbReference>
<dbReference type="Pfam" id="PF19302">
    <property type="entry name" value="DUF5915"/>
    <property type="match status" value="1"/>
</dbReference>
<dbReference type="Gene3D" id="1.10.730.10">
    <property type="entry name" value="Isoleucyl-tRNA Synthetase, Domain 1"/>
    <property type="match status" value="1"/>
</dbReference>
<feature type="short sequence motif" description="'HIGH' region" evidence="15">
    <location>
        <begin position="48"/>
        <end position="58"/>
    </location>
</feature>
<evidence type="ECO:0000313" key="19">
    <source>
        <dbReference type="EMBL" id="CUU04502.1"/>
    </source>
</evidence>
<proteinExistence type="inferred from homology"/>
<dbReference type="CDD" id="cd07961">
    <property type="entry name" value="Anticodon_Ia_Ile_ABEc"/>
    <property type="match status" value="1"/>
</dbReference>
<evidence type="ECO:0000256" key="7">
    <source>
        <dbReference type="ARBA" id="ARBA00022723"/>
    </source>
</evidence>
<feature type="domain" description="Methionyl/Valyl/Leucyl/Isoleucyl-tRNA synthetase anticodon-binding" evidence="17">
    <location>
        <begin position="677"/>
        <end position="831"/>
    </location>
</feature>
<evidence type="ECO:0000256" key="2">
    <source>
        <dbReference type="ARBA" id="ARBA00004496"/>
    </source>
</evidence>
<dbReference type="SUPFAM" id="SSF50677">
    <property type="entry name" value="ValRS/IleRS/LeuRS editing domain"/>
    <property type="match status" value="1"/>
</dbReference>
<comment type="domain">
    <text evidence="15">IleRS has two distinct active sites: one for aminoacylation and one for editing. The misactivated valine is translocated from the active site to the editing site, which sterically excludes the correctly activated isoleucine. The single editing site contains two valyl binding pockets, one specific for each substrate (Val-AMP or Val-tRNA(Ile)).</text>
</comment>
<dbReference type="InterPro" id="IPR009080">
    <property type="entry name" value="tRNAsynth_Ia_anticodon-bd"/>
</dbReference>
<dbReference type="GO" id="GO:0004822">
    <property type="term" value="F:isoleucine-tRNA ligase activity"/>
    <property type="evidence" value="ECO:0007669"/>
    <property type="project" value="UniProtKB-UniRule"/>
</dbReference>
<dbReference type="HAMAP" id="MF_02003">
    <property type="entry name" value="Ile_tRNA_synth_type2"/>
    <property type="match status" value="1"/>
</dbReference>
<dbReference type="EC" id="6.1.1.5" evidence="15"/>
<comment type="similarity">
    <text evidence="3 15">Belongs to the class-I aminoacyl-tRNA synthetase family. IleS type 2 subfamily.</text>
</comment>
<dbReference type="GO" id="GO:0008270">
    <property type="term" value="F:zinc ion binding"/>
    <property type="evidence" value="ECO:0007669"/>
    <property type="project" value="UniProtKB-UniRule"/>
</dbReference>
<keyword evidence="8 15" id="KW-0547">Nucleotide-binding</keyword>
<comment type="cofactor">
    <cofactor evidence="1 15">
        <name>Zn(2+)</name>
        <dbReference type="ChEBI" id="CHEBI:29105"/>
    </cofactor>
</comment>
<evidence type="ECO:0000259" key="16">
    <source>
        <dbReference type="Pfam" id="PF00133"/>
    </source>
</evidence>
<dbReference type="Gene3D" id="3.40.50.620">
    <property type="entry name" value="HUPs"/>
    <property type="match status" value="2"/>
</dbReference>
<dbReference type="GO" id="GO:0005737">
    <property type="term" value="C:cytoplasm"/>
    <property type="evidence" value="ECO:0007669"/>
    <property type="project" value="UniProtKB-SubCell"/>
</dbReference>
<reference evidence="19 20" key="2">
    <citation type="submission" date="2015-11" db="EMBL/GenBank/DDBJ databases">
        <authorList>
            <person name="Zhang Y."/>
            <person name="Guo Z."/>
        </authorList>
    </citation>
    <scope>NUCLEOTIDE SEQUENCE [LARGE SCALE GENOMIC DNA]</scope>
    <source>
        <strain evidence="19">JGI-4</strain>
    </source>
</reference>
<keyword evidence="7 15" id="KW-0479">Metal-binding</keyword>
<evidence type="ECO:0000256" key="6">
    <source>
        <dbReference type="ARBA" id="ARBA00022598"/>
    </source>
</evidence>
<dbReference type="Proteomes" id="UP000182011">
    <property type="component" value="Unassembled WGS sequence"/>
</dbReference>
<keyword evidence="10 15" id="KW-0067">ATP-binding</keyword>
<dbReference type="GO" id="GO:0002161">
    <property type="term" value="F:aminoacyl-tRNA deacylase activity"/>
    <property type="evidence" value="ECO:0007669"/>
    <property type="project" value="InterPro"/>
</dbReference>
<dbReference type="OrthoDB" id="9810365at2"/>
<dbReference type="GO" id="GO:0006428">
    <property type="term" value="P:isoleucyl-tRNA aminoacylation"/>
    <property type="evidence" value="ECO:0007669"/>
    <property type="project" value="UniProtKB-UniRule"/>
</dbReference>
<dbReference type="PANTHER" id="PTHR42780">
    <property type="entry name" value="SOLEUCYL-TRNA SYNTHETASE"/>
    <property type="match status" value="1"/>
</dbReference>
<evidence type="ECO:0000256" key="12">
    <source>
        <dbReference type="ARBA" id="ARBA00023146"/>
    </source>
</evidence>
<evidence type="ECO:0000256" key="13">
    <source>
        <dbReference type="ARBA" id="ARBA00025217"/>
    </source>
</evidence>
<comment type="subunit">
    <text evidence="4 15">Monomer.</text>
</comment>
<accession>A0A0P1LC21</accession>
<accession>A0A0S4N2S4</accession>
<evidence type="ECO:0000259" key="17">
    <source>
        <dbReference type="Pfam" id="PF08264"/>
    </source>
</evidence>
<dbReference type="SUPFAM" id="SSF52374">
    <property type="entry name" value="Nucleotidylyl transferase"/>
    <property type="match status" value="1"/>
</dbReference>
<evidence type="ECO:0000313" key="20">
    <source>
        <dbReference type="Proteomes" id="UP000182011"/>
    </source>
</evidence>
<dbReference type="InterPro" id="IPR023586">
    <property type="entry name" value="Ile-tRNA-ligase_type2"/>
</dbReference>
<accession>A0A0P1M7Y4</accession>
<evidence type="ECO:0000256" key="14">
    <source>
        <dbReference type="ARBA" id="ARBA00048359"/>
    </source>
</evidence>
<gene>
    <name evidence="15" type="primary">ileS</name>
    <name evidence="19" type="ORF">JGI4_01039</name>
    <name evidence="18" type="ORF">JGI8_00231</name>
</gene>
<dbReference type="CDD" id="cd00818">
    <property type="entry name" value="IleRS_core"/>
    <property type="match status" value="1"/>
</dbReference>
<dbReference type="RefSeq" id="WP_075427113.1">
    <property type="nucleotide sequence ID" value="NZ_CZVI01000001.1"/>
</dbReference>
<dbReference type="NCBIfam" id="TIGR00392">
    <property type="entry name" value="ileS"/>
    <property type="match status" value="1"/>
</dbReference>
<dbReference type="InterPro" id="IPR033709">
    <property type="entry name" value="Anticodon_Ile_ABEc"/>
</dbReference>
<dbReference type="Pfam" id="PF08264">
    <property type="entry name" value="Anticodon_1"/>
    <property type="match status" value="1"/>
</dbReference>
<keyword evidence="11 15" id="KW-0648">Protein biosynthesis</keyword>
<dbReference type="PANTHER" id="PTHR42780:SF1">
    <property type="entry name" value="ISOLEUCINE--TRNA LIGASE, CYTOPLASMIC"/>
    <property type="match status" value="1"/>
</dbReference>
<protein>
    <recommendedName>
        <fullName evidence="15">Isoleucine--tRNA ligase</fullName>
        <ecNumber evidence="15">6.1.1.5</ecNumber>
    </recommendedName>
    <alternativeName>
        <fullName evidence="15">Isoleucyl-tRNA synthetase</fullName>
        <shortName evidence="15">IleRS</shortName>
    </alternativeName>
</protein>
<evidence type="ECO:0000256" key="11">
    <source>
        <dbReference type="ARBA" id="ARBA00022917"/>
    </source>
</evidence>
<dbReference type="Proteomes" id="UP000182200">
    <property type="component" value="Unassembled WGS sequence"/>
</dbReference>
<keyword evidence="21" id="KW-1185">Reference proteome</keyword>
<dbReference type="Pfam" id="PF00133">
    <property type="entry name" value="tRNA-synt_1"/>
    <property type="match status" value="1"/>
</dbReference>
<dbReference type="InterPro" id="IPR014729">
    <property type="entry name" value="Rossmann-like_a/b/a_fold"/>
</dbReference>
<sequence>MYKELTDKIKYSELEREILKFWKENKIFEKSIATREGKPNFTFYEGPPTANGRPGIHHVMSRAIKDLVCRYKTMRGFKVYRKAGWDTHGLPVEIEIEKKLGIKHKDEIVEYGIEKFNAECKKSVFEYLDDWEEMTERIGYWIDLENAYITFTNEYIESIWWALKQFFDKGYIYKGYKIQPYCPRCETPLSSHEVAQGYEDVKDPSIYVKMKVKNEENTYFLVWTTTPWTLISNVALAVHPEVTYVKISHKGENLILAKDRLVVIDGDYEVLAEYKGKDLKGKEYERLFSYIPVDKKAFYVVTADFVSTEDGTGIVHIAPAFGEEDYQVGREYDLPTLQPVNKSGEFTDEIVDFRGKFVKDADPEIIQNLKSRGLLYKKETIVHSYPHCWRCKTPLLYYARESWYISTTRYVNKMIEYNKQIQWHPPEVGSGRFGNWLEENKDWALSRDRFWGTPLNIWICENCGEMRAVGSIEELKKEAKNLPEPLDLHKPFVDQIIFDCKKCGGMMKRTPEVIDVWFDSGAMPFAQFHYPFENVELFKENFPADFIAEGIDQTRGWFYSLHAISSFLFDSPAYKHVVVNELILDKEGQKMSKSRGNVVDPFEVVEKYGADSVRWYLMSVSPPWKPKLFNEDDIVEIQRKFFSTLLNTYSFFTLYANIDKFTYSEERIPLKERPEIDQWIISVLNSLVKNYIEAMDSYDLTKAARLISDFTIDQLSNWYVRRSRRRFWKSGVEKDKISAFQTLYECLITIAKLMAPFAPFLADEIYRNLNNVTKKEPYESVHLAYIPEPNEDEINLELEKRMELAQRIVYIVRSLRAKTNLKVRQPLKKIIIPVSDESEKEKIEMMKDVILDEINVKAIEYVDDDSEIVEKKTRPNFKSIGPKFGKKAQKVAEAIKELKKPQIKELENNGKIEIVIDGEKFEITKEDVTIYSENIKGWVVESDGVITVALDTELTEELINEGFAREFINRVQNMRKEANFEVTDRIRIFFKSESEKLKKAVFAFSDYIKNETLAVELSDNFKEAEYVKSWDVNDEPCEISIERVNLS</sequence>
<feature type="domain" description="Aminoacyl-tRNA synthetase class Ia" evidence="16">
    <location>
        <begin position="18"/>
        <end position="621"/>
    </location>
</feature>
<evidence type="ECO:0000256" key="3">
    <source>
        <dbReference type="ARBA" id="ARBA00007078"/>
    </source>
</evidence>
<dbReference type="AlphaFoldDB" id="A0A0N7MPH0"/>
<dbReference type="Gene3D" id="3.30.720.200">
    <property type="match status" value="1"/>
</dbReference>
<evidence type="ECO:0000256" key="15">
    <source>
        <dbReference type="HAMAP-Rule" id="MF_02003"/>
    </source>
</evidence>
<reference evidence="18 21" key="1">
    <citation type="submission" date="2015-11" db="EMBL/GenBank/DDBJ databases">
        <authorList>
            <person name="Varghese N."/>
        </authorList>
    </citation>
    <scope>NUCLEOTIDE SEQUENCE [LARGE SCALE GENOMIC DNA]</scope>
    <source>
        <strain evidence="18 21">JGI-8</strain>
    </source>
</reference>
<evidence type="ECO:0000256" key="10">
    <source>
        <dbReference type="ARBA" id="ARBA00022840"/>
    </source>
</evidence>
<organism evidence="19 20">
    <name type="scientific">Candidatus Kryptonium thompsonii</name>
    <dbReference type="NCBI Taxonomy" id="1633631"/>
    <lineage>
        <taxon>Bacteria</taxon>
        <taxon>Pseudomonadati</taxon>
        <taxon>Candidatus Kryptoniota</taxon>
        <taxon>Candidatus Kryptonium</taxon>
    </lineage>
</organism>
<accession>A0A0N7MPH0</accession>